<feature type="compositionally biased region" description="Polar residues" evidence="2">
    <location>
        <begin position="32"/>
        <end position="47"/>
    </location>
</feature>
<keyword evidence="1" id="KW-0175">Coiled coil</keyword>
<organism evidence="3 4">
    <name type="scientific">Erythroxylum novogranatense</name>
    <dbReference type="NCBI Taxonomy" id="1862640"/>
    <lineage>
        <taxon>Eukaryota</taxon>
        <taxon>Viridiplantae</taxon>
        <taxon>Streptophyta</taxon>
        <taxon>Embryophyta</taxon>
        <taxon>Tracheophyta</taxon>
        <taxon>Spermatophyta</taxon>
        <taxon>Magnoliopsida</taxon>
        <taxon>eudicotyledons</taxon>
        <taxon>Gunneridae</taxon>
        <taxon>Pentapetalae</taxon>
        <taxon>rosids</taxon>
        <taxon>fabids</taxon>
        <taxon>Malpighiales</taxon>
        <taxon>Erythroxylaceae</taxon>
        <taxon>Erythroxylum</taxon>
    </lineage>
</organism>
<accession>A0AAV8SVT0</accession>
<evidence type="ECO:0000256" key="1">
    <source>
        <dbReference type="SAM" id="Coils"/>
    </source>
</evidence>
<feature type="region of interest" description="Disordered" evidence="2">
    <location>
        <begin position="1"/>
        <end position="47"/>
    </location>
</feature>
<dbReference type="AlphaFoldDB" id="A0AAV8SVT0"/>
<comment type="caution">
    <text evidence="3">The sequence shown here is derived from an EMBL/GenBank/DDBJ whole genome shotgun (WGS) entry which is preliminary data.</text>
</comment>
<keyword evidence="4" id="KW-1185">Reference proteome</keyword>
<proteinExistence type="predicted"/>
<name>A0AAV8SVT0_9ROSI</name>
<sequence>MAIEEALQNSPTAVEDESPCCRKRKRDEHQSELTTNETDTSMAGDASTQIETSKLSSCFEAIAALLPSNDQVSSSCIYPISYVPYDKFEEAKTKLKEILSMDLPNLVCSDRLEEAFDAVRNLVSDKSHLSFDQRESVPDLSRLKCLCKDFIDNNNQAFKVRYSLDTKAELKQKLQKLLNHYRFVRQKAEAATSETENIEESLLSVRAQMEKLKAEEESLLKRKEALEETSVKSIKVQEDLFVIANSLKAKFEALDEQTLRTDLAKAEKEVSKIVEEYDTVQFLFGFNFFFWNLLDW</sequence>
<evidence type="ECO:0000256" key="2">
    <source>
        <dbReference type="SAM" id="MobiDB-lite"/>
    </source>
</evidence>
<evidence type="ECO:0000313" key="3">
    <source>
        <dbReference type="EMBL" id="KAJ8756128.1"/>
    </source>
</evidence>
<dbReference type="Proteomes" id="UP001159364">
    <property type="component" value="Linkage Group LG09"/>
</dbReference>
<dbReference type="EMBL" id="JAIWQS010000009">
    <property type="protein sequence ID" value="KAJ8756128.1"/>
    <property type="molecule type" value="Genomic_DNA"/>
</dbReference>
<feature type="coiled-coil region" evidence="1">
    <location>
        <begin position="167"/>
        <end position="229"/>
    </location>
</feature>
<evidence type="ECO:0000313" key="4">
    <source>
        <dbReference type="Proteomes" id="UP001159364"/>
    </source>
</evidence>
<protein>
    <submittedName>
        <fullName evidence="3">Uncharacterized protein</fullName>
    </submittedName>
</protein>
<reference evidence="3 4" key="1">
    <citation type="submission" date="2021-09" db="EMBL/GenBank/DDBJ databases">
        <title>Genomic insights and catalytic innovation underlie evolution of tropane alkaloids biosynthesis.</title>
        <authorList>
            <person name="Wang Y.-J."/>
            <person name="Tian T."/>
            <person name="Huang J.-P."/>
            <person name="Huang S.-X."/>
        </authorList>
    </citation>
    <scope>NUCLEOTIDE SEQUENCE [LARGE SCALE GENOMIC DNA]</scope>
    <source>
        <strain evidence="3">KIB-2018</strain>
        <tissue evidence="3">Leaf</tissue>
    </source>
</reference>
<gene>
    <name evidence="3" type="ORF">K2173_024675</name>
</gene>